<gene>
    <name evidence="2" type="ORF">MELLADRAFT_95585</name>
</gene>
<name>F4S9W0_MELLP</name>
<feature type="signal peptide" evidence="1">
    <location>
        <begin position="1"/>
        <end position="22"/>
    </location>
</feature>
<evidence type="ECO:0000313" key="2">
    <source>
        <dbReference type="EMBL" id="EGF98594.1"/>
    </source>
</evidence>
<dbReference type="RefSeq" id="XP_007418149.1">
    <property type="nucleotide sequence ID" value="XM_007418087.1"/>
</dbReference>
<dbReference type="HOGENOM" id="CLU_1129274_0_0_1"/>
<dbReference type="Proteomes" id="UP000001072">
    <property type="component" value="Unassembled WGS sequence"/>
</dbReference>
<accession>F4S9W0</accession>
<dbReference type="KEGG" id="mlr:MELLADRAFT_95585"/>
<dbReference type="OrthoDB" id="2504670at2759"/>
<reference evidence="3" key="1">
    <citation type="journal article" date="2011" name="Proc. Natl. Acad. Sci. U.S.A.">
        <title>Obligate biotrophy features unraveled by the genomic analysis of rust fungi.</title>
        <authorList>
            <person name="Duplessis S."/>
            <person name="Cuomo C.A."/>
            <person name="Lin Y.-C."/>
            <person name="Aerts A."/>
            <person name="Tisserant E."/>
            <person name="Veneault-Fourrey C."/>
            <person name="Joly D.L."/>
            <person name="Hacquard S."/>
            <person name="Amselem J."/>
            <person name="Cantarel B.L."/>
            <person name="Chiu R."/>
            <person name="Coutinho P.M."/>
            <person name="Feau N."/>
            <person name="Field M."/>
            <person name="Frey P."/>
            <person name="Gelhaye E."/>
            <person name="Goldberg J."/>
            <person name="Grabherr M.G."/>
            <person name="Kodira C.D."/>
            <person name="Kohler A."/>
            <person name="Kuees U."/>
            <person name="Lindquist E.A."/>
            <person name="Lucas S.M."/>
            <person name="Mago R."/>
            <person name="Mauceli E."/>
            <person name="Morin E."/>
            <person name="Murat C."/>
            <person name="Pangilinan J.L."/>
            <person name="Park R."/>
            <person name="Pearson M."/>
            <person name="Quesneville H."/>
            <person name="Rouhier N."/>
            <person name="Sakthikumar S."/>
            <person name="Salamov A.A."/>
            <person name="Schmutz J."/>
            <person name="Selles B."/>
            <person name="Shapiro H."/>
            <person name="Tanguay P."/>
            <person name="Tuskan G.A."/>
            <person name="Henrissat B."/>
            <person name="Van de Peer Y."/>
            <person name="Rouze P."/>
            <person name="Ellis J.G."/>
            <person name="Dodds P.N."/>
            <person name="Schein J.E."/>
            <person name="Zhong S."/>
            <person name="Hamelin R.C."/>
            <person name="Grigoriev I.V."/>
            <person name="Szabo L.J."/>
            <person name="Martin F."/>
        </authorList>
    </citation>
    <scope>NUCLEOTIDE SEQUENCE [LARGE SCALE GENOMIC DNA]</scope>
    <source>
        <strain evidence="3">98AG31 / pathotype 3-4-7</strain>
    </source>
</reference>
<proteinExistence type="predicted"/>
<dbReference type="VEuPathDB" id="FungiDB:MELLADRAFT_95585"/>
<keyword evidence="3" id="KW-1185">Reference proteome</keyword>
<keyword evidence="1" id="KW-0732">Signal</keyword>
<dbReference type="STRING" id="747676.F4S9W0"/>
<dbReference type="InParanoid" id="F4S9W0"/>
<dbReference type="EMBL" id="GL883173">
    <property type="protein sequence ID" value="EGF98594.1"/>
    <property type="molecule type" value="Genomic_DNA"/>
</dbReference>
<sequence length="246" mass="25693">MVFSRTFTSVVIVATYASLSLCAPSKIQPLLPGTNLASTSAVNALSCSDLSIYEYQQAELIAKACSVAKSVTSIHLRERSSTGSVAGGNIGANVDASAFLNLFDTCNGLSQVLTNAIGGSAMLVSGLVSNLVVPILTHTTQQLQATLATLNNVVACTDATVAATVYEAFKVFASVQKKLFVFISANVSLLVKLNLKSTVHTALVGLEQLLETYLEALFTYISSDLDTLNLRASLTASVKSAIDACA</sequence>
<organism evidence="3">
    <name type="scientific">Melampsora larici-populina (strain 98AG31 / pathotype 3-4-7)</name>
    <name type="common">Poplar leaf rust fungus</name>
    <dbReference type="NCBI Taxonomy" id="747676"/>
    <lineage>
        <taxon>Eukaryota</taxon>
        <taxon>Fungi</taxon>
        <taxon>Dikarya</taxon>
        <taxon>Basidiomycota</taxon>
        <taxon>Pucciniomycotina</taxon>
        <taxon>Pucciniomycetes</taxon>
        <taxon>Pucciniales</taxon>
        <taxon>Melampsoraceae</taxon>
        <taxon>Melampsora</taxon>
    </lineage>
</organism>
<protein>
    <submittedName>
        <fullName evidence="2">Secreted protein</fullName>
    </submittedName>
</protein>
<evidence type="ECO:0000313" key="3">
    <source>
        <dbReference type="Proteomes" id="UP000001072"/>
    </source>
</evidence>
<evidence type="ECO:0000256" key="1">
    <source>
        <dbReference type="SAM" id="SignalP"/>
    </source>
</evidence>
<dbReference type="AlphaFoldDB" id="F4S9W0"/>
<feature type="chain" id="PRO_5003315987" evidence="1">
    <location>
        <begin position="23"/>
        <end position="246"/>
    </location>
</feature>
<dbReference type="GeneID" id="18937284"/>